<sequence>MRPSSLLLVAASLLASGAAASAAPGEGWQGKFLGQPVILTPAAEAVRSEVVLISGADGWSADDAALAERLKDGGSIVLGLDYPSIVEAINASSDSCAYLVSDIESLSQTVQRGIGNASLQQPAVTGFGAGATLALGIVAQTPGATIARTVAIDPGDRLPFDKPLCTPAAKELTPSGTIYALTAGALPNPVKVVFTPDATDVGRAHAERLDDSWEAIEIENTDEAPFDAAFTELKPRSADSSEAQVADLPLAILDAEPSRDAMAVVYSGDGGWRDLDKVVAEHLQQAGVPVVGVDSLRYFWSEKTPQQTAADLQAIIEAYSKRWNVSKVYLVGYSFGADILPSTYLAMDDGHRAKVERLSLLALAGSGDYQISVAGWLGIASGKGPSTLADLARIPTSIVQCFYGSDDEDSVCGSLRGKGVQVIETSGGHHFDGDYQTLADRILG</sequence>
<reference evidence="1" key="1">
    <citation type="submission" date="2022-11" db="EMBL/GenBank/DDBJ databases">
        <title>beta-Carotene-producing bacterium, Jeongeuplla avenae sp. nov., alleviates the salt stress of Arabidopsis seedlings.</title>
        <authorList>
            <person name="Jiang L."/>
            <person name="Lee J."/>
        </authorList>
    </citation>
    <scope>NUCLEOTIDE SEQUENCE</scope>
    <source>
        <strain evidence="1">DY_R2A_6</strain>
    </source>
</reference>
<name>A0ACD4NW30_9HYPH</name>
<evidence type="ECO:0000313" key="1">
    <source>
        <dbReference type="EMBL" id="WAJ30980.1"/>
    </source>
</evidence>
<keyword evidence="2" id="KW-1185">Reference proteome</keyword>
<gene>
    <name evidence="1" type="ORF">OXU80_12565</name>
</gene>
<dbReference type="Proteomes" id="UP001163223">
    <property type="component" value="Chromosome"/>
</dbReference>
<protein>
    <submittedName>
        <fullName evidence="1">Virulence factor family protein</fullName>
    </submittedName>
</protein>
<dbReference type="EMBL" id="CP113520">
    <property type="protein sequence ID" value="WAJ30980.1"/>
    <property type="molecule type" value="Genomic_DNA"/>
</dbReference>
<proteinExistence type="predicted"/>
<evidence type="ECO:0000313" key="2">
    <source>
        <dbReference type="Proteomes" id="UP001163223"/>
    </source>
</evidence>
<organism evidence="1 2">
    <name type="scientific">Antarcticirhabdus aurantiaca</name>
    <dbReference type="NCBI Taxonomy" id="2606717"/>
    <lineage>
        <taxon>Bacteria</taxon>
        <taxon>Pseudomonadati</taxon>
        <taxon>Pseudomonadota</taxon>
        <taxon>Alphaproteobacteria</taxon>
        <taxon>Hyphomicrobiales</taxon>
        <taxon>Aurantimonadaceae</taxon>
        <taxon>Antarcticirhabdus</taxon>
    </lineage>
</organism>
<accession>A0ACD4NW30</accession>